<protein>
    <recommendedName>
        <fullName evidence="1">SET domain-containing protein</fullName>
    </recommendedName>
</protein>
<dbReference type="PANTHER" id="PTHR47332:SF4">
    <property type="entry name" value="SET DOMAIN-CONTAINING PROTEIN 5"/>
    <property type="match status" value="1"/>
</dbReference>
<evidence type="ECO:0000259" key="1">
    <source>
        <dbReference type="PROSITE" id="PS50280"/>
    </source>
</evidence>
<name>A0ABR1PG58_DIAER</name>
<dbReference type="Gene3D" id="2.170.270.10">
    <property type="entry name" value="SET domain"/>
    <property type="match status" value="1"/>
</dbReference>
<reference evidence="2 3" key="1">
    <citation type="submission" date="2024-02" db="EMBL/GenBank/DDBJ databases">
        <title>De novo assembly and annotation of 12 fungi associated with fruit tree decline syndrome in Ontario, Canada.</title>
        <authorList>
            <person name="Sulman M."/>
            <person name="Ellouze W."/>
            <person name="Ilyukhin E."/>
        </authorList>
    </citation>
    <scope>NUCLEOTIDE SEQUENCE [LARGE SCALE GENOMIC DNA]</scope>
    <source>
        <strain evidence="2 3">M169</strain>
    </source>
</reference>
<feature type="domain" description="SET" evidence="1">
    <location>
        <begin position="60"/>
        <end position="230"/>
    </location>
</feature>
<evidence type="ECO:0000313" key="3">
    <source>
        <dbReference type="Proteomes" id="UP001430848"/>
    </source>
</evidence>
<accession>A0ABR1PG58</accession>
<evidence type="ECO:0000313" key="2">
    <source>
        <dbReference type="EMBL" id="KAK7735459.1"/>
    </source>
</evidence>
<dbReference type="Pfam" id="PF00856">
    <property type="entry name" value="SET"/>
    <property type="match status" value="1"/>
</dbReference>
<organism evidence="2 3">
    <name type="scientific">Diaporthe eres</name>
    <name type="common">Phomopsis oblonga</name>
    <dbReference type="NCBI Taxonomy" id="83184"/>
    <lineage>
        <taxon>Eukaryota</taxon>
        <taxon>Fungi</taxon>
        <taxon>Dikarya</taxon>
        <taxon>Ascomycota</taxon>
        <taxon>Pezizomycotina</taxon>
        <taxon>Sordariomycetes</taxon>
        <taxon>Sordariomycetidae</taxon>
        <taxon>Diaporthales</taxon>
        <taxon>Diaporthaceae</taxon>
        <taxon>Diaporthe</taxon>
        <taxon>Diaporthe eres species complex</taxon>
    </lineage>
</organism>
<dbReference type="InterPro" id="IPR001214">
    <property type="entry name" value="SET_dom"/>
</dbReference>
<gene>
    <name evidence="2" type="ORF">SLS63_003929</name>
</gene>
<comment type="caution">
    <text evidence="2">The sequence shown here is derived from an EMBL/GenBank/DDBJ whole genome shotgun (WGS) entry which is preliminary data.</text>
</comment>
<dbReference type="Proteomes" id="UP001430848">
    <property type="component" value="Unassembled WGS sequence"/>
</dbReference>
<dbReference type="InterPro" id="IPR046341">
    <property type="entry name" value="SET_dom_sf"/>
</dbReference>
<proteinExistence type="predicted"/>
<dbReference type="CDD" id="cd20071">
    <property type="entry name" value="SET_SMYD"/>
    <property type="match status" value="1"/>
</dbReference>
<sequence>MDTPDPCLRKLKQLLLTLQEDDLQHEDLNLAGSMEQASQQLRLNFESTGGYSSSQGAQTPPITLDNLPGRGIGVIATRLIPAGSIILKEKAILTVPEPLNKAIIPDFVTNLVDHYTTLPAALRQQLLGLHAYTRPAQDKAIRNFLDAGSGDFNLTEQQIDFVVRLHSIFATNSFETTQSTRSLYLGTSRFNHSCVPNCNYDHTLEDSLTKITVCSSRDIQPDEEITLSYLNIYDPRDQRQACTKLIWGFLCNCPACDMADPAVDTILHEQRLAEYRQLKQDSYLTMYRNAHVMSLEDADEVLHRSTRRAQIAEMLGDNYHMLRE</sequence>
<dbReference type="PANTHER" id="PTHR47332">
    <property type="entry name" value="SET DOMAIN-CONTAINING PROTEIN 5"/>
    <property type="match status" value="1"/>
</dbReference>
<dbReference type="InterPro" id="IPR053185">
    <property type="entry name" value="SET_domain_protein"/>
</dbReference>
<dbReference type="SMART" id="SM00317">
    <property type="entry name" value="SET"/>
    <property type="match status" value="1"/>
</dbReference>
<dbReference type="SUPFAM" id="SSF82199">
    <property type="entry name" value="SET domain"/>
    <property type="match status" value="1"/>
</dbReference>
<dbReference type="PROSITE" id="PS50280">
    <property type="entry name" value="SET"/>
    <property type="match status" value="1"/>
</dbReference>
<dbReference type="EMBL" id="JAKNSF020000013">
    <property type="protein sequence ID" value="KAK7735459.1"/>
    <property type="molecule type" value="Genomic_DNA"/>
</dbReference>
<keyword evidence="3" id="KW-1185">Reference proteome</keyword>